<reference evidence="1 2" key="1">
    <citation type="journal article" date="2017" name="Gigascience">
        <title>Draft genome of the honey bee ectoparasitic mite, Tropilaelaps mercedesae, is shaped by the parasitic life history.</title>
        <authorList>
            <person name="Dong X."/>
            <person name="Armstrong S.D."/>
            <person name="Xia D."/>
            <person name="Makepeace B.L."/>
            <person name="Darby A.C."/>
            <person name="Kadowaki T."/>
        </authorList>
    </citation>
    <scope>NUCLEOTIDE SEQUENCE [LARGE SCALE GENOMIC DNA]</scope>
    <source>
        <strain evidence="1">Wuxi-XJTLU</strain>
    </source>
</reference>
<sequence>MQTVHTRFPFQLLQQTENELQRQEDALQRLRSIRNDECDKLRQLVVMNVMDRVVDIVSTTCAMLERICLSECPPKDKWDIPSPVLAAGNSMSTSNVLSLSTVCRLVDERLAATKQTLAGLLEPPLP</sequence>
<evidence type="ECO:0000313" key="2">
    <source>
        <dbReference type="Proteomes" id="UP000192247"/>
    </source>
</evidence>
<organism evidence="1 2">
    <name type="scientific">Tropilaelaps mercedesae</name>
    <dbReference type="NCBI Taxonomy" id="418985"/>
    <lineage>
        <taxon>Eukaryota</taxon>
        <taxon>Metazoa</taxon>
        <taxon>Ecdysozoa</taxon>
        <taxon>Arthropoda</taxon>
        <taxon>Chelicerata</taxon>
        <taxon>Arachnida</taxon>
        <taxon>Acari</taxon>
        <taxon>Parasitiformes</taxon>
        <taxon>Mesostigmata</taxon>
        <taxon>Gamasina</taxon>
        <taxon>Dermanyssoidea</taxon>
        <taxon>Laelapidae</taxon>
        <taxon>Tropilaelaps</taxon>
    </lineage>
</organism>
<protein>
    <submittedName>
        <fullName evidence="1">Uncharacterized protein</fullName>
    </submittedName>
</protein>
<dbReference type="EMBL" id="MNPL01010724">
    <property type="protein sequence ID" value="OQR72964.1"/>
    <property type="molecule type" value="Genomic_DNA"/>
</dbReference>
<dbReference type="InParanoid" id="A0A1V9XHF7"/>
<evidence type="ECO:0000313" key="1">
    <source>
        <dbReference type="EMBL" id="OQR72964.1"/>
    </source>
</evidence>
<dbReference type="Proteomes" id="UP000192247">
    <property type="component" value="Unassembled WGS sequence"/>
</dbReference>
<accession>A0A1V9XHF7</accession>
<proteinExistence type="predicted"/>
<name>A0A1V9XHF7_9ACAR</name>
<keyword evidence="2" id="KW-1185">Reference proteome</keyword>
<gene>
    <name evidence="1" type="ORF">BIW11_10043</name>
</gene>
<dbReference type="AlphaFoldDB" id="A0A1V9XHF7"/>
<comment type="caution">
    <text evidence="1">The sequence shown here is derived from an EMBL/GenBank/DDBJ whole genome shotgun (WGS) entry which is preliminary data.</text>
</comment>